<dbReference type="InterPro" id="IPR003494">
    <property type="entry name" value="SHS2_FtsA"/>
</dbReference>
<comment type="subcellular location">
    <subcellularLocation>
        <location evidence="5">Cell membrane</location>
        <topology evidence="5">Peripheral membrane protein</topology>
        <orientation evidence="5">Cytoplasmic side</orientation>
    </subcellularLocation>
    <text evidence="5">Localizes to the Z ring in an FtsZ-dependent manner. Targeted to the membrane through a conserved C-terminal amphipathic helix.</text>
</comment>
<evidence type="ECO:0000256" key="6">
    <source>
        <dbReference type="PIRNR" id="PIRNR003101"/>
    </source>
</evidence>
<name>A0ABT1MDN5_9BACT</name>
<evidence type="ECO:0000256" key="4">
    <source>
        <dbReference type="ARBA" id="ARBA00023306"/>
    </source>
</evidence>
<proteinExistence type="inferred from homology"/>
<evidence type="ECO:0000256" key="7">
    <source>
        <dbReference type="SAM" id="MobiDB-lite"/>
    </source>
</evidence>
<dbReference type="SMART" id="SM00842">
    <property type="entry name" value="FtsA"/>
    <property type="match status" value="1"/>
</dbReference>
<sequence>MEPDNYIVAIELGTSKIVGVIGHKNENGVLSVLAIDKEDSAGCIKRGCIQNVEEAAARVKKIIAKLENRIIPDKIDKVYVGIGGQSVRTIDHSVRRQLPEDTQVTETLINALHSESRSYPIFNSEIMDVVPNEYMVDNHIEAKPVGAFCSEIQANLKLIIGRPSIKKNIIRCLTERLKMPVAGYIISAKATASALLTSEERNLGCALIDFGGGTTTLSIYKDDFLRYMITIPFGGKNITRDICSLNVLEGDAEKLKIAFGSAINNPITEKGIKQLGIEGLDSSKIKYQDLCHVIEARIEEIVENVIDQIDASGYGDQLSAGIIITGGASQLRELPELLRQKTGMEVKRGTLPKNIQFVNRAEAGNPAYAQAIGLLLLGTENCVRKVEPETISETQKNVKKETATGHKQEAPKPQKPPKPSFIDKLKKRAEQLFDDNDAELK</sequence>
<feature type="region of interest" description="Disordered" evidence="7">
    <location>
        <begin position="391"/>
        <end position="441"/>
    </location>
</feature>
<protein>
    <recommendedName>
        <fullName evidence="5 6">Cell division protein FtsA</fullName>
    </recommendedName>
</protein>
<dbReference type="PANTHER" id="PTHR32432">
    <property type="entry name" value="CELL DIVISION PROTEIN FTSA-RELATED"/>
    <property type="match status" value="1"/>
</dbReference>
<gene>
    <name evidence="5 9" type="primary">ftsA</name>
    <name evidence="9" type="ORF">NMU02_01365</name>
</gene>
<evidence type="ECO:0000256" key="3">
    <source>
        <dbReference type="ARBA" id="ARBA00023136"/>
    </source>
</evidence>
<evidence type="ECO:0000259" key="8">
    <source>
        <dbReference type="SMART" id="SM00842"/>
    </source>
</evidence>
<comment type="caution">
    <text evidence="9">The sequence shown here is derived from an EMBL/GenBank/DDBJ whole genome shotgun (WGS) entry which is preliminary data.</text>
</comment>
<dbReference type="SUPFAM" id="SSF53067">
    <property type="entry name" value="Actin-like ATPase domain"/>
    <property type="match status" value="2"/>
</dbReference>
<feature type="domain" description="SHS2" evidence="8">
    <location>
        <begin position="7"/>
        <end position="195"/>
    </location>
</feature>
<dbReference type="InterPro" id="IPR043129">
    <property type="entry name" value="ATPase_NBD"/>
</dbReference>
<dbReference type="PIRSF" id="PIRSF003101">
    <property type="entry name" value="FtsA"/>
    <property type="match status" value="1"/>
</dbReference>
<dbReference type="EMBL" id="JANDHW010000001">
    <property type="protein sequence ID" value="MCP9610742.1"/>
    <property type="molecule type" value="Genomic_DNA"/>
</dbReference>
<dbReference type="CDD" id="cd24048">
    <property type="entry name" value="ASKHA_NBD_FtsA"/>
    <property type="match status" value="1"/>
</dbReference>
<organism evidence="9 10">
    <name type="scientific">Coprobacter tertius</name>
    <dbReference type="NCBI Taxonomy" id="2944915"/>
    <lineage>
        <taxon>Bacteria</taxon>
        <taxon>Pseudomonadati</taxon>
        <taxon>Bacteroidota</taxon>
        <taxon>Bacteroidia</taxon>
        <taxon>Bacteroidales</taxon>
        <taxon>Barnesiellaceae</taxon>
        <taxon>Coprobacter</taxon>
    </lineage>
</organism>
<dbReference type="NCBIfam" id="TIGR01174">
    <property type="entry name" value="ftsA"/>
    <property type="match status" value="1"/>
</dbReference>
<keyword evidence="10" id="KW-1185">Reference proteome</keyword>
<dbReference type="InterPro" id="IPR050696">
    <property type="entry name" value="FtsA/MreB"/>
</dbReference>
<keyword evidence="1 5" id="KW-1003">Cell membrane</keyword>
<keyword evidence="4 5" id="KW-0131">Cell cycle</keyword>
<dbReference type="Pfam" id="PF02491">
    <property type="entry name" value="SHS2_FTSA"/>
    <property type="match status" value="1"/>
</dbReference>
<comment type="subunit">
    <text evidence="5">Self-interacts. Interacts with FtsZ.</text>
</comment>
<evidence type="ECO:0000313" key="10">
    <source>
        <dbReference type="Proteomes" id="UP001205603"/>
    </source>
</evidence>
<comment type="function">
    <text evidence="5 6">Cell division protein that is involved in the assembly of the Z ring. May serve as a membrane anchor for the Z ring.</text>
</comment>
<dbReference type="RefSeq" id="WP_255025315.1">
    <property type="nucleotide sequence ID" value="NZ_JANDHW010000001.1"/>
</dbReference>
<comment type="similarity">
    <text evidence="5 6">Belongs to the FtsA/MreB family.</text>
</comment>
<dbReference type="Gene3D" id="3.30.420.40">
    <property type="match status" value="2"/>
</dbReference>
<dbReference type="HAMAP" id="MF_02033">
    <property type="entry name" value="FtsA"/>
    <property type="match status" value="1"/>
</dbReference>
<reference evidence="9 10" key="1">
    <citation type="submission" date="2022-07" db="EMBL/GenBank/DDBJ databases">
        <title>Fecal culturing of patients with breast cancer.</title>
        <authorList>
            <person name="Teng N.M.Y."/>
            <person name="Kiu R."/>
            <person name="Evans R."/>
            <person name="Baker D.J."/>
            <person name="Zenner C."/>
            <person name="Robinson S.D."/>
            <person name="Hall L.J."/>
        </authorList>
    </citation>
    <scope>NUCLEOTIDE SEQUENCE [LARGE SCALE GENOMIC DNA]</scope>
    <source>
        <strain evidence="9 10">LH1063</strain>
    </source>
</reference>
<evidence type="ECO:0000256" key="2">
    <source>
        <dbReference type="ARBA" id="ARBA00022618"/>
    </source>
</evidence>
<feature type="compositionally biased region" description="Basic and acidic residues" evidence="7">
    <location>
        <begin position="396"/>
        <end position="412"/>
    </location>
</feature>
<dbReference type="PANTHER" id="PTHR32432:SF4">
    <property type="entry name" value="CELL DIVISION PROTEIN FTSA"/>
    <property type="match status" value="1"/>
</dbReference>
<evidence type="ECO:0000256" key="5">
    <source>
        <dbReference type="HAMAP-Rule" id="MF_02033"/>
    </source>
</evidence>
<evidence type="ECO:0000313" key="9">
    <source>
        <dbReference type="EMBL" id="MCP9610742.1"/>
    </source>
</evidence>
<dbReference type="InterPro" id="IPR020823">
    <property type="entry name" value="Cell_div_FtsA"/>
</dbReference>
<accession>A0ABT1MDN5</accession>
<dbReference type="GO" id="GO:0051301">
    <property type="term" value="P:cell division"/>
    <property type="evidence" value="ECO:0007669"/>
    <property type="project" value="UniProtKB-KW"/>
</dbReference>
<evidence type="ECO:0000256" key="1">
    <source>
        <dbReference type="ARBA" id="ARBA00022475"/>
    </source>
</evidence>
<keyword evidence="3 5" id="KW-0472">Membrane</keyword>
<dbReference type="Proteomes" id="UP001205603">
    <property type="component" value="Unassembled WGS sequence"/>
</dbReference>
<feature type="compositionally biased region" description="Basic and acidic residues" evidence="7">
    <location>
        <begin position="421"/>
        <end position="431"/>
    </location>
</feature>
<keyword evidence="2 5" id="KW-0132">Cell division</keyword>
<dbReference type="Pfam" id="PF14450">
    <property type="entry name" value="FtsA"/>
    <property type="match status" value="1"/>
</dbReference>
<feature type="compositionally biased region" description="Acidic residues" evidence="7">
    <location>
        <begin position="432"/>
        <end position="441"/>
    </location>
</feature>